<dbReference type="PANTHER" id="PTHR30600">
    <property type="entry name" value="CYTOCHROME C PEROXIDASE-RELATED"/>
    <property type="match status" value="1"/>
</dbReference>
<dbReference type="AlphaFoldDB" id="A0A367M355"/>
<gene>
    <name evidence="2" type="ORF">DT376_26620</name>
</gene>
<comment type="caution">
    <text evidence="2">The sequence shown here is derived from an EMBL/GenBank/DDBJ whole genome shotgun (WGS) entry which is preliminary data.</text>
</comment>
<keyword evidence="1" id="KW-1133">Transmembrane helix</keyword>
<evidence type="ECO:0000256" key="1">
    <source>
        <dbReference type="SAM" id="Phobius"/>
    </source>
</evidence>
<feature type="transmembrane region" description="Helical" evidence="1">
    <location>
        <begin position="7"/>
        <end position="27"/>
    </location>
</feature>
<dbReference type="InterPro" id="IPR051395">
    <property type="entry name" value="Cytochrome_c_Peroxidase/MauG"/>
</dbReference>
<organism evidence="2 3">
    <name type="scientific">Pseudomonas aeruginosa</name>
    <dbReference type="NCBI Taxonomy" id="287"/>
    <lineage>
        <taxon>Bacteria</taxon>
        <taxon>Pseudomonadati</taxon>
        <taxon>Pseudomonadota</taxon>
        <taxon>Gammaproteobacteria</taxon>
        <taxon>Pseudomonadales</taxon>
        <taxon>Pseudomonadaceae</taxon>
        <taxon>Pseudomonas</taxon>
    </lineage>
</organism>
<protein>
    <recommendedName>
        <fullName evidence="4">Cytochrome c</fullName>
    </recommendedName>
</protein>
<evidence type="ECO:0000313" key="2">
    <source>
        <dbReference type="EMBL" id="RCI71897.1"/>
    </source>
</evidence>
<evidence type="ECO:0000313" key="3">
    <source>
        <dbReference type="Proteomes" id="UP000253594"/>
    </source>
</evidence>
<feature type="non-terminal residue" evidence="2">
    <location>
        <position position="174"/>
    </location>
</feature>
<keyword evidence="1" id="KW-0472">Membrane</keyword>
<dbReference type="PANTHER" id="PTHR30600:SF9">
    <property type="entry name" value="BLR7738 PROTEIN"/>
    <property type="match status" value="1"/>
</dbReference>
<dbReference type="Proteomes" id="UP000253594">
    <property type="component" value="Unassembled WGS sequence"/>
</dbReference>
<dbReference type="GO" id="GO:0004130">
    <property type="term" value="F:cytochrome-c peroxidase activity"/>
    <property type="evidence" value="ECO:0007669"/>
    <property type="project" value="TreeGrafter"/>
</dbReference>
<name>A0A367M355_PSEAI</name>
<evidence type="ECO:0008006" key="4">
    <source>
        <dbReference type="Google" id="ProtNLM"/>
    </source>
</evidence>
<sequence>MRTVKKALLVVGMIVLAVVGVVVYYVANPNLPHYQAPSEVRYLPQWQDEARQRFYYTPQGTLVKGLHYDWFSALELPFSEEPFAAPEYLARFGFLVDPQQKASDLNPGNLPVGFSQHRDEKTGTRYLDITCAACHTGELRYQGKSLRIDGGAAMHSIAATVPTLRGGAFGQALG</sequence>
<accession>A0A367M355</accession>
<keyword evidence="1" id="KW-0812">Transmembrane</keyword>
<reference evidence="2 3" key="1">
    <citation type="submission" date="2018-07" db="EMBL/GenBank/DDBJ databases">
        <title>Mechanisms of high-level aminoglycoside resistance among Gram-negative pathogens in Brazil.</title>
        <authorList>
            <person name="Ballaben A.S."/>
            <person name="Darini A.L.C."/>
            <person name="Doi Y."/>
        </authorList>
    </citation>
    <scope>NUCLEOTIDE SEQUENCE [LARGE SCALE GENOMIC DNA]</scope>
    <source>
        <strain evidence="2 3">B2-305</strain>
    </source>
</reference>
<proteinExistence type="predicted"/>
<dbReference type="EMBL" id="QORE01001176">
    <property type="protein sequence ID" value="RCI71897.1"/>
    <property type="molecule type" value="Genomic_DNA"/>
</dbReference>